<dbReference type="Proteomes" id="UP000232693">
    <property type="component" value="Chromosome"/>
</dbReference>
<evidence type="ECO:0000256" key="9">
    <source>
        <dbReference type="HAMAP-Rule" id="MF_00812"/>
    </source>
</evidence>
<dbReference type="HAMAP" id="MF_00812">
    <property type="entry name" value="Thiopur_methtran"/>
    <property type="match status" value="1"/>
</dbReference>
<name>A0A2K9AAB3_9GAMM</name>
<comment type="similarity">
    <text evidence="3 9">Belongs to the class I-like SAM-binding methyltransferase superfamily. TPMT family.</text>
</comment>
<dbReference type="NCBIfam" id="TIGR03840">
    <property type="entry name" value="TMPT_Se_Te"/>
    <property type="match status" value="1"/>
</dbReference>
<evidence type="ECO:0000256" key="6">
    <source>
        <dbReference type="ARBA" id="ARBA00022603"/>
    </source>
</evidence>
<dbReference type="InterPro" id="IPR025835">
    <property type="entry name" value="Thiopurine_S-MeTrfase"/>
</dbReference>
<comment type="subcellular location">
    <subcellularLocation>
        <location evidence="2 9">Cytoplasm</location>
    </subcellularLocation>
</comment>
<dbReference type="PROSITE" id="PS51585">
    <property type="entry name" value="SAM_MT_TPMT"/>
    <property type="match status" value="1"/>
</dbReference>
<proteinExistence type="inferred from homology"/>
<evidence type="ECO:0000256" key="4">
    <source>
        <dbReference type="ARBA" id="ARBA00011905"/>
    </source>
</evidence>
<dbReference type="Pfam" id="PF05724">
    <property type="entry name" value="TPMT"/>
    <property type="match status" value="1"/>
</dbReference>
<dbReference type="FunFam" id="3.40.50.150:FF:000101">
    <property type="entry name" value="Thiopurine S-methyltransferase"/>
    <property type="match status" value="1"/>
</dbReference>
<evidence type="ECO:0000256" key="1">
    <source>
        <dbReference type="ARBA" id="ARBA00000903"/>
    </source>
</evidence>
<feature type="binding site" evidence="9">
    <location>
        <position position="127"/>
    </location>
    <ligand>
        <name>S-adenosyl-L-methionine</name>
        <dbReference type="ChEBI" id="CHEBI:59789"/>
    </ligand>
</feature>
<sequence>MDFEFWDNCWNRESQPFHLAEAHTFLVKYVQELFSTEHKVFVPLSGKSLDLLFLAEKGFYPVGVEFNPKAVHKFIDENKLQFESKELVAESGNQLICYQNDSMAVWLADFFDITSEHVGKFKQVYDRAAFIALPESMRKDYARHLKSLLDENATILLVTMDYVPDEMSGPPFHITLDEIKQQFPEGQVEELCRCSLLDTHPRWKELELSRLDEVLYKITF</sequence>
<organism evidence="10 11">
    <name type="scientific">Kangiella profundi</name>
    <dbReference type="NCBI Taxonomy" id="1561924"/>
    <lineage>
        <taxon>Bacteria</taxon>
        <taxon>Pseudomonadati</taxon>
        <taxon>Pseudomonadota</taxon>
        <taxon>Gammaproteobacteria</taxon>
        <taxon>Kangiellales</taxon>
        <taxon>Kangiellaceae</taxon>
        <taxon>Kangiella</taxon>
    </lineage>
</organism>
<dbReference type="PANTHER" id="PTHR10259">
    <property type="entry name" value="THIOPURINE S-METHYLTRANSFERASE"/>
    <property type="match status" value="1"/>
</dbReference>
<accession>A0A2K9AAB3</accession>
<dbReference type="RefSeq" id="WP_106646239.1">
    <property type="nucleotide sequence ID" value="NZ_BMGO01000002.1"/>
</dbReference>
<dbReference type="PIRSF" id="PIRSF023956">
    <property type="entry name" value="Thiopurine_S-methyltransferase"/>
    <property type="match status" value="1"/>
</dbReference>
<gene>
    <name evidence="10" type="primary">tmpT</name>
    <name evidence="9" type="synonym">tpm</name>
    <name evidence="10" type="ORF">CW740_03540</name>
</gene>
<dbReference type="InterPro" id="IPR029063">
    <property type="entry name" value="SAM-dependent_MTases_sf"/>
</dbReference>
<reference evidence="10 11" key="1">
    <citation type="submission" date="2017-12" db="EMBL/GenBank/DDBJ databases">
        <title>Kangiella profundi FT102 completed genome.</title>
        <authorList>
            <person name="Xu J."/>
            <person name="Wang J."/>
            <person name="Lu Y."/>
        </authorList>
    </citation>
    <scope>NUCLEOTIDE SEQUENCE [LARGE SCALE GENOMIC DNA]</scope>
    <source>
        <strain evidence="10 11">FT102</strain>
    </source>
</reference>
<dbReference type="GO" id="GO:0005737">
    <property type="term" value="C:cytoplasm"/>
    <property type="evidence" value="ECO:0007669"/>
    <property type="project" value="UniProtKB-SubCell"/>
</dbReference>
<feature type="binding site" evidence="9">
    <location>
        <position position="65"/>
    </location>
    <ligand>
        <name>S-adenosyl-L-methionine</name>
        <dbReference type="ChEBI" id="CHEBI:59789"/>
    </ligand>
</feature>
<keyword evidence="7 9" id="KW-0808">Transferase</keyword>
<keyword evidence="8 9" id="KW-0949">S-adenosyl-L-methionine</keyword>
<dbReference type="PANTHER" id="PTHR10259:SF11">
    <property type="entry name" value="THIOPURINE S-METHYLTRANSFERASE"/>
    <property type="match status" value="1"/>
</dbReference>
<dbReference type="OrthoDB" id="9778208at2"/>
<dbReference type="Gene3D" id="3.40.50.150">
    <property type="entry name" value="Vaccinia Virus protein VP39"/>
    <property type="match status" value="1"/>
</dbReference>
<keyword evidence="5 9" id="KW-0963">Cytoplasm</keyword>
<dbReference type="InterPro" id="IPR008854">
    <property type="entry name" value="TPMT"/>
</dbReference>
<dbReference type="GO" id="GO:0008119">
    <property type="term" value="F:thiopurine S-methyltransferase activity"/>
    <property type="evidence" value="ECO:0007669"/>
    <property type="project" value="UniProtKB-UniRule"/>
</dbReference>
<dbReference type="AlphaFoldDB" id="A0A2K9AAB3"/>
<dbReference type="SUPFAM" id="SSF53335">
    <property type="entry name" value="S-adenosyl-L-methionine-dependent methyltransferases"/>
    <property type="match status" value="1"/>
</dbReference>
<evidence type="ECO:0000256" key="8">
    <source>
        <dbReference type="ARBA" id="ARBA00022691"/>
    </source>
</evidence>
<feature type="binding site" evidence="9">
    <location>
        <position position="10"/>
    </location>
    <ligand>
        <name>S-adenosyl-L-methionine</name>
        <dbReference type="ChEBI" id="CHEBI:59789"/>
    </ligand>
</feature>
<evidence type="ECO:0000256" key="3">
    <source>
        <dbReference type="ARBA" id="ARBA00008145"/>
    </source>
</evidence>
<keyword evidence="6 9" id="KW-0489">Methyltransferase</keyword>
<keyword evidence="11" id="KW-1185">Reference proteome</keyword>
<feature type="binding site" evidence="9">
    <location>
        <position position="44"/>
    </location>
    <ligand>
        <name>S-adenosyl-L-methionine</name>
        <dbReference type="ChEBI" id="CHEBI:59789"/>
    </ligand>
</feature>
<dbReference type="EC" id="2.1.1.67" evidence="4 9"/>
<dbReference type="KEGG" id="kpd:CW740_03540"/>
<dbReference type="GO" id="GO:0032259">
    <property type="term" value="P:methylation"/>
    <property type="evidence" value="ECO:0007669"/>
    <property type="project" value="UniProtKB-KW"/>
</dbReference>
<dbReference type="GO" id="GO:0010038">
    <property type="term" value="P:response to metal ion"/>
    <property type="evidence" value="ECO:0007669"/>
    <property type="project" value="InterPro"/>
</dbReference>
<evidence type="ECO:0000313" key="11">
    <source>
        <dbReference type="Proteomes" id="UP000232693"/>
    </source>
</evidence>
<dbReference type="EMBL" id="CP025120">
    <property type="protein sequence ID" value="AUD78367.1"/>
    <property type="molecule type" value="Genomic_DNA"/>
</dbReference>
<evidence type="ECO:0000256" key="2">
    <source>
        <dbReference type="ARBA" id="ARBA00004496"/>
    </source>
</evidence>
<evidence type="ECO:0000256" key="7">
    <source>
        <dbReference type="ARBA" id="ARBA00022679"/>
    </source>
</evidence>
<evidence type="ECO:0000313" key="10">
    <source>
        <dbReference type="EMBL" id="AUD78367.1"/>
    </source>
</evidence>
<dbReference type="InterPro" id="IPR022474">
    <property type="entry name" value="Thiopur_S-MeTfrase_Se/Te_detox"/>
</dbReference>
<comment type="catalytic activity">
    <reaction evidence="1 9">
        <text>S-adenosyl-L-methionine + a thiopurine = S-adenosyl-L-homocysteine + a thiopurine S-methylether.</text>
        <dbReference type="EC" id="2.1.1.67"/>
    </reaction>
</comment>
<evidence type="ECO:0000256" key="5">
    <source>
        <dbReference type="ARBA" id="ARBA00022490"/>
    </source>
</evidence>
<protein>
    <recommendedName>
        <fullName evidence="4 9">Thiopurine S-methyltransferase</fullName>
        <ecNumber evidence="4 9">2.1.1.67</ecNumber>
    </recommendedName>
    <alternativeName>
        <fullName evidence="9">Thiopurine methyltransferase</fullName>
    </alternativeName>
</protein>